<evidence type="ECO:0000259" key="4">
    <source>
        <dbReference type="Pfam" id="PF02221"/>
    </source>
</evidence>
<keyword evidence="6" id="KW-1185">Reference proteome</keyword>
<evidence type="ECO:0000256" key="2">
    <source>
        <dbReference type="ARBA" id="ARBA00006370"/>
    </source>
</evidence>
<dbReference type="AlphaFoldDB" id="A0A182NHZ0"/>
<comment type="similarity">
    <text evidence="2">Belongs to the NPC2 family.</text>
</comment>
<dbReference type="Proteomes" id="UP000075884">
    <property type="component" value="Unassembled WGS sequence"/>
</dbReference>
<proteinExistence type="inferred from homology"/>
<dbReference type="InterPro" id="IPR003172">
    <property type="entry name" value="ML_dom"/>
</dbReference>
<comment type="subcellular location">
    <subcellularLocation>
        <location evidence="1">Secreted</location>
    </subcellularLocation>
</comment>
<dbReference type="Pfam" id="PF02221">
    <property type="entry name" value="E1_DerP2_DerF2"/>
    <property type="match status" value="1"/>
</dbReference>
<reference evidence="6" key="1">
    <citation type="submission" date="2013-03" db="EMBL/GenBank/DDBJ databases">
        <title>The Genome Sequence of Anopheles dirus WRAIR2.</title>
        <authorList>
            <consortium name="The Broad Institute Genomics Platform"/>
            <person name="Neafsey D.E."/>
            <person name="Walton C."/>
            <person name="Walker B."/>
            <person name="Young S.K."/>
            <person name="Zeng Q."/>
            <person name="Gargeya S."/>
            <person name="Fitzgerald M."/>
            <person name="Haas B."/>
            <person name="Abouelleil A."/>
            <person name="Allen A.W."/>
            <person name="Alvarado L."/>
            <person name="Arachchi H.M."/>
            <person name="Berlin A.M."/>
            <person name="Chapman S.B."/>
            <person name="Gainer-Dewar J."/>
            <person name="Goldberg J."/>
            <person name="Griggs A."/>
            <person name="Gujja S."/>
            <person name="Hansen M."/>
            <person name="Howarth C."/>
            <person name="Imamovic A."/>
            <person name="Ireland A."/>
            <person name="Larimer J."/>
            <person name="McCowan C."/>
            <person name="Murphy C."/>
            <person name="Pearson M."/>
            <person name="Poon T.W."/>
            <person name="Priest M."/>
            <person name="Roberts A."/>
            <person name="Saif S."/>
            <person name="Shea T."/>
            <person name="Sisk P."/>
            <person name="Sykes S."/>
            <person name="Wortman J."/>
            <person name="Nusbaum C."/>
            <person name="Birren B."/>
        </authorList>
    </citation>
    <scope>NUCLEOTIDE SEQUENCE [LARGE SCALE GENOMIC DNA]</scope>
    <source>
        <strain evidence="6">WRAIR2</strain>
    </source>
</reference>
<evidence type="ECO:0000313" key="5">
    <source>
        <dbReference type="EnsemblMetazoa" id="ADIR007263-PA"/>
    </source>
</evidence>
<dbReference type="EnsemblMetazoa" id="ADIR007263-RA">
    <property type="protein sequence ID" value="ADIR007263-PA"/>
    <property type="gene ID" value="ADIR007263"/>
</dbReference>
<name>A0A182NHZ0_9DIPT</name>
<dbReference type="Gene3D" id="2.60.40.770">
    <property type="match status" value="1"/>
</dbReference>
<keyword evidence="3" id="KW-0964">Secreted</keyword>
<evidence type="ECO:0000313" key="6">
    <source>
        <dbReference type="Proteomes" id="UP000075884"/>
    </source>
</evidence>
<protein>
    <recommendedName>
        <fullName evidence="4">MD-2-related lipid-recognition domain-containing protein</fullName>
    </recommendedName>
</protein>
<dbReference type="InterPro" id="IPR014756">
    <property type="entry name" value="Ig_E-set"/>
</dbReference>
<accession>A0A182NHZ0</accession>
<dbReference type="STRING" id="7168.A0A182NHZ0"/>
<evidence type="ECO:0000256" key="3">
    <source>
        <dbReference type="ARBA" id="ARBA00022525"/>
    </source>
</evidence>
<dbReference type="FunFam" id="2.60.40.770:FF:000001">
    <property type="entry name" value="NPC intracellular cholesterol transporter 2"/>
    <property type="match status" value="1"/>
</dbReference>
<dbReference type="GO" id="GO:0005576">
    <property type="term" value="C:extracellular region"/>
    <property type="evidence" value="ECO:0007669"/>
    <property type="project" value="UniProtKB-SubCell"/>
</dbReference>
<organism evidence="5 6">
    <name type="scientific">Anopheles dirus</name>
    <dbReference type="NCBI Taxonomy" id="7168"/>
    <lineage>
        <taxon>Eukaryota</taxon>
        <taxon>Metazoa</taxon>
        <taxon>Ecdysozoa</taxon>
        <taxon>Arthropoda</taxon>
        <taxon>Hexapoda</taxon>
        <taxon>Insecta</taxon>
        <taxon>Pterygota</taxon>
        <taxon>Neoptera</taxon>
        <taxon>Endopterygota</taxon>
        <taxon>Diptera</taxon>
        <taxon>Nematocera</taxon>
        <taxon>Culicoidea</taxon>
        <taxon>Culicidae</taxon>
        <taxon>Anophelinae</taxon>
        <taxon>Anopheles</taxon>
    </lineage>
</organism>
<feature type="domain" description="MD-2-related lipid-recognition" evidence="4">
    <location>
        <begin position="2"/>
        <end position="106"/>
    </location>
</feature>
<dbReference type="VEuPathDB" id="VectorBase:ADIR007263"/>
<sequence length="108" mass="11812">MPCQLARPTNTSMVMVYDALYDAQQLTYMQVITTLGITAPLSPLAGNNGCDNLTGSSCPVHQGELIISSHTIIVLPIFPLVDVTVEFSVVDELERVHTCFIYDVKIIV</sequence>
<dbReference type="SUPFAM" id="SSF81296">
    <property type="entry name" value="E set domains"/>
    <property type="match status" value="1"/>
</dbReference>
<reference evidence="5" key="2">
    <citation type="submission" date="2020-05" db="UniProtKB">
        <authorList>
            <consortium name="EnsemblMetazoa"/>
        </authorList>
    </citation>
    <scope>IDENTIFICATION</scope>
    <source>
        <strain evidence="5">WRAIR2</strain>
    </source>
</reference>
<evidence type="ECO:0000256" key="1">
    <source>
        <dbReference type="ARBA" id="ARBA00004613"/>
    </source>
</evidence>